<protein>
    <recommendedName>
        <fullName evidence="1">AB hydrolase-1 domain-containing protein</fullName>
    </recommendedName>
</protein>
<reference evidence="2 3" key="1">
    <citation type="journal article" date="2016" name="Nat. Commun.">
        <title>Thousands of microbial genomes shed light on interconnected biogeochemical processes in an aquifer system.</title>
        <authorList>
            <person name="Anantharaman K."/>
            <person name="Brown C.T."/>
            <person name="Hug L.A."/>
            <person name="Sharon I."/>
            <person name="Castelle C.J."/>
            <person name="Probst A.J."/>
            <person name="Thomas B.C."/>
            <person name="Singh A."/>
            <person name="Wilkins M.J."/>
            <person name="Karaoz U."/>
            <person name="Brodie E.L."/>
            <person name="Williams K.H."/>
            <person name="Hubbard S.S."/>
            <person name="Banfield J.F."/>
        </authorList>
    </citation>
    <scope>NUCLEOTIDE SEQUENCE [LARGE SCALE GENOMIC DNA]</scope>
</reference>
<dbReference type="EMBL" id="MFAF01000113">
    <property type="protein sequence ID" value="OGD73846.1"/>
    <property type="molecule type" value="Genomic_DNA"/>
</dbReference>
<dbReference type="Proteomes" id="UP000177187">
    <property type="component" value="Unassembled WGS sequence"/>
</dbReference>
<organism evidence="2 3">
    <name type="scientific">Candidatus Coatesbacteria bacterium RBG_13_66_14</name>
    <dbReference type="NCBI Taxonomy" id="1817816"/>
    <lineage>
        <taxon>Bacteria</taxon>
        <taxon>Candidatus Coatesiibacteriota</taxon>
    </lineage>
</organism>
<dbReference type="Pfam" id="PF12697">
    <property type="entry name" value="Abhydrolase_6"/>
    <property type="match status" value="1"/>
</dbReference>
<dbReference type="InterPro" id="IPR029058">
    <property type="entry name" value="AB_hydrolase_fold"/>
</dbReference>
<dbReference type="AlphaFoldDB" id="A0A1F5F2Q6"/>
<evidence type="ECO:0000313" key="3">
    <source>
        <dbReference type="Proteomes" id="UP000177187"/>
    </source>
</evidence>
<dbReference type="SUPFAM" id="SSF53474">
    <property type="entry name" value="alpha/beta-Hydrolases"/>
    <property type="match status" value="1"/>
</dbReference>
<dbReference type="GO" id="GO:0052689">
    <property type="term" value="F:carboxylic ester hydrolase activity"/>
    <property type="evidence" value="ECO:0007669"/>
    <property type="project" value="TreeGrafter"/>
</dbReference>
<evidence type="ECO:0000259" key="1">
    <source>
        <dbReference type="Pfam" id="PF12697"/>
    </source>
</evidence>
<accession>A0A1F5F2Q6</accession>
<feature type="domain" description="AB hydrolase-1" evidence="1">
    <location>
        <begin position="144"/>
        <end position="414"/>
    </location>
</feature>
<dbReference type="STRING" id="1817816.A2Y64_09270"/>
<dbReference type="PANTHER" id="PTHR43265:SF1">
    <property type="entry name" value="ESTERASE ESTD"/>
    <property type="match status" value="1"/>
</dbReference>
<proteinExistence type="predicted"/>
<dbReference type="PANTHER" id="PTHR43265">
    <property type="entry name" value="ESTERASE ESTD"/>
    <property type="match status" value="1"/>
</dbReference>
<dbReference type="Gene3D" id="3.40.50.1820">
    <property type="entry name" value="alpha/beta hydrolase"/>
    <property type="match status" value="1"/>
</dbReference>
<dbReference type="InterPro" id="IPR053145">
    <property type="entry name" value="AB_hydrolase_Est10"/>
</dbReference>
<name>A0A1F5F2Q6_9BACT</name>
<sequence length="450" mass="48411">MACEQEPAPSIDGLWEGAITVQGMEIGFSVKFATADGALTATMDIPSQMAYGLPLSNVTFDGSRVYFELESALGLATHEGTLAEGRITGAFKQGDAEGEFYLERVVPEELPYDTEEVSVEVSDEVTLAGTLSLPRTEGPHPALILISGSGAQNRDEEIFGFKPFKLLADYLTPLGVAVLRCDDRGIGGSTGAGADVTTADLATDVAVLISHLKGRTEIDPGRIGLLGHSEGSIIAGMAAAEAGGPAFIILLGGPAHTGEQIVKSQLVLLSRAEGATEEQIAEGLDLQDRIFTALRTGEDFDELKEETKQLIRESIEDLTEEERAKIPDVEAYVEATVEAEFAAVESPWFRFFMDYDPALDLAEIACPLLAVWGEHDLQVPAEENRARMEEVLSKAGHGDYTLEIVPRANHLFQETETGAFSEYALLPKEFAPGFLELISGWLLPRVGIPQ</sequence>
<evidence type="ECO:0000313" key="2">
    <source>
        <dbReference type="EMBL" id="OGD73846.1"/>
    </source>
</evidence>
<gene>
    <name evidence="2" type="ORF">A2Y64_09270</name>
</gene>
<dbReference type="InterPro" id="IPR000073">
    <property type="entry name" value="AB_hydrolase_1"/>
</dbReference>
<comment type="caution">
    <text evidence="2">The sequence shown here is derived from an EMBL/GenBank/DDBJ whole genome shotgun (WGS) entry which is preliminary data.</text>
</comment>